<evidence type="ECO:0000256" key="8">
    <source>
        <dbReference type="RuleBase" id="RU003346"/>
    </source>
</evidence>
<dbReference type="PROSITE" id="PS00216">
    <property type="entry name" value="SUGAR_TRANSPORT_1"/>
    <property type="match status" value="1"/>
</dbReference>
<evidence type="ECO:0000256" key="2">
    <source>
        <dbReference type="ARBA" id="ARBA00022475"/>
    </source>
</evidence>
<name>A0A7R9BFU2_9CRUS</name>
<dbReference type="PANTHER" id="PTHR48021">
    <property type="match status" value="1"/>
</dbReference>
<dbReference type="SUPFAM" id="SSF103473">
    <property type="entry name" value="MFS general substrate transporter"/>
    <property type="match status" value="1"/>
</dbReference>
<evidence type="ECO:0000256" key="9">
    <source>
        <dbReference type="SAM" id="Phobius"/>
    </source>
</evidence>
<dbReference type="InterPro" id="IPR036259">
    <property type="entry name" value="MFS_trans_sf"/>
</dbReference>
<keyword evidence="6" id="KW-0325">Glycoprotein</keyword>
<evidence type="ECO:0000256" key="5">
    <source>
        <dbReference type="ARBA" id="ARBA00023136"/>
    </source>
</evidence>
<dbReference type="InterPro" id="IPR005829">
    <property type="entry name" value="Sugar_transporter_CS"/>
</dbReference>
<dbReference type="InterPro" id="IPR020846">
    <property type="entry name" value="MFS_dom"/>
</dbReference>
<dbReference type="Proteomes" id="UP000678499">
    <property type="component" value="Unassembled WGS sequence"/>
</dbReference>
<feature type="transmembrane region" description="Helical" evidence="9">
    <location>
        <begin position="389"/>
        <end position="410"/>
    </location>
</feature>
<gene>
    <name evidence="11" type="ORF">NMOB1V02_LOCUS2345</name>
</gene>
<dbReference type="InterPro" id="IPR003663">
    <property type="entry name" value="Sugar/inositol_transpt"/>
</dbReference>
<evidence type="ECO:0000256" key="6">
    <source>
        <dbReference type="ARBA" id="ARBA00023180"/>
    </source>
</evidence>
<dbReference type="InterPro" id="IPR050549">
    <property type="entry name" value="MFS_Trehalose_Transporter"/>
</dbReference>
<dbReference type="NCBIfam" id="TIGR00879">
    <property type="entry name" value="SP"/>
    <property type="match status" value="1"/>
</dbReference>
<dbReference type="FunFam" id="1.20.1250.20:FF:000055">
    <property type="entry name" value="Facilitated trehalose transporter Tret1-2 homolog"/>
    <property type="match status" value="1"/>
</dbReference>
<feature type="transmembrane region" description="Helical" evidence="9">
    <location>
        <begin position="114"/>
        <end position="134"/>
    </location>
</feature>
<evidence type="ECO:0000256" key="1">
    <source>
        <dbReference type="ARBA" id="ARBA00004651"/>
    </source>
</evidence>
<dbReference type="EMBL" id="CAJPEX010000261">
    <property type="protein sequence ID" value="CAG0914666.1"/>
    <property type="molecule type" value="Genomic_DNA"/>
</dbReference>
<feature type="transmembrane region" description="Helical" evidence="9">
    <location>
        <begin position="173"/>
        <end position="191"/>
    </location>
</feature>
<organism evidence="11">
    <name type="scientific">Notodromas monacha</name>
    <dbReference type="NCBI Taxonomy" id="399045"/>
    <lineage>
        <taxon>Eukaryota</taxon>
        <taxon>Metazoa</taxon>
        <taxon>Ecdysozoa</taxon>
        <taxon>Arthropoda</taxon>
        <taxon>Crustacea</taxon>
        <taxon>Oligostraca</taxon>
        <taxon>Ostracoda</taxon>
        <taxon>Podocopa</taxon>
        <taxon>Podocopida</taxon>
        <taxon>Cypridocopina</taxon>
        <taxon>Cypridoidea</taxon>
        <taxon>Cyprididae</taxon>
        <taxon>Notodromas</taxon>
    </lineage>
</organism>
<dbReference type="Gene3D" id="1.20.1250.20">
    <property type="entry name" value="MFS general substrate transporter like domains"/>
    <property type="match status" value="1"/>
</dbReference>
<dbReference type="OrthoDB" id="6612291at2759"/>
<dbReference type="InterPro" id="IPR005828">
    <property type="entry name" value="MFS_sugar_transport-like"/>
</dbReference>
<evidence type="ECO:0000259" key="10">
    <source>
        <dbReference type="PROSITE" id="PS50850"/>
    </source>
</evidence>
<dbReference type="PANTHER" id="PTHR48021:SF34">
    <property type="entry name" value="FACILITATED TREHALOSE TRANSPORTER TRET1-2 HOMOLOG-LIKE PROTEIN"/>
    <property type="match status" value="1"/>
</dbReference>
<feature type="transmembrane region" description="Helical" evidence="9">
    <location>
        <begin position="88"/>
        <end position="108"/>
    </location>
</feature>
<keyword evidence="5 9" id="KW-0472">Membrane</keyword>
<evidence type="ECO:0000256" key="3">
    <source>
        <dbReference type="ARBA" id="ARBA00022692"/>
    </source>
</evidence>
<keyword evidence="2" id="KW-1003">Cell membrane</keyword>
<keyword evidence="4 9" id="KW-1133">Transmembrane helix</keyword>
<comment type="subcellular location">
    <subcellularLocation>
        <location evidence="1">Cell membrane</location>
        <topology evidence="1">Multi-pass membrane protein</topology>
    </subcellularLocation>
</comment>
<evidence type="ECO:0000256" key="7">
    <source>
        <dbReference type="ARBA" id="ARBA00024348"/>
    </source>
</evidence>
<feature type="transmembrane region" description="Helical" evidence="9">
    <location>
        <begin position="20"/>
        <end position="38"/>
    </location>
</feature>
<evidence type="ECO:0000313" key="12">
    <source>
        <dbReference type="Proteomes" id="UP000678499"/>
    </source>
</evidence>
<keyword evidence="8" id="KW-0813">Transport</keyword>
<keyword evidence="12" id="KW-1185">Reference proteome</keyword>
<evidence type="ECO:0000313" key="11">
    <source>
        <dbReference type="EMBL" id="CAD7274514.1"/>
    </source>
</evidence>
<dbReference type="GO" id="GO:0005886">
    <property type="term" value="C:plasma membrane"/>
    <property type="evidence" value="ECO:0007669"/>
    <property type="project" value="UniProtKB-SubCell"/>
</dbReference>
<keyword evidence="3 9" id="KW-0812">Transmembrane</keyword>
<sequence length="462" mass="50136">MNVEGIESPPVKTMRYAEQLRAALIVTSGAFVAGMALSRSSPALPQIGVEMDLSQSQSSWLVSLVPVGGLAGCFPAGWLMTVYGRRGALMRLGVMFCIAWMLLCVDFFPSVMFLGRFLTGFCTGAYLVIIPTFVAEIAHPSQRGKLGALIQVMITLGVLATFVVGALVSWRTLSFFCFLASVLSCALMTFLSETPAYLMQIGDVDGARRTLKSLRPFGYDGMKQEFADLESSVSQVAKADKDIDFSNPEFYRPLMVSIGLMLNQQLSGVNNVIFYSSTILNAGMDSVNENVQSIMVALSQVLVSVPAMILVERLGRRSLLLVSNVICFVALGITALFFYWKSFGPDNVENLAWMPMFGCIAFIVGFSLALGPVPWLMMGELFPLRFRGAASGIASAVNWSVAFLTTKSFATSMNLFGLHGTFLTYCACLVLGLVFVWRCVPETKGKSFAQIASSFEGVVHVA</sequence>
<protein>
    <recommendedName>
        <fullName evidence="10">Major facilitator superfamily (MFS) profile domain-containing protein</fullName>
    </recommendedName>
</protein>
<reference evidence="11" key="1">
    <citation type="submission" date="2020-11" db="EMBL/GenBank/DDBJ databases">
        <authorList>
            <person name="Tran Van P."/>
        </authorList>
    </citation>
    <scope>NUCLEOTIDE SEQUENCE</scope>
</reference>
<accession>A0A7R9BFU2</accession>
<evidence type="ECO:0000256" key="4">
    <source>
        <dbReference type="ARBA" id="ARBA00022989"/>
    </source>
</evidence>
<feature type="transmembrane region" description="Helical" evidence="9">
    <location>
        <begin position="146"/>
        <end position="167"/>
    </location>
</feature>
<dbReference type="EMBL" id="OA882298">
    <property type="protein sequence ID" value="CAD7274514.1"/>
    <property type="molecule type" value="Genomic_DNA"/>
</dbReference>
<dbReference type="AlphaFoldDB" id="A0A7R9BFU2"/>
<feature type="transmembrane region" description="Helical" evidence="9">
    <location>
        <begin position="422"/>
        <end position="440"/>
    </location>
</feature>
<feature type="transmembrane region" description="Helical" evidence="9">
    <location>
        <begin position="318"/>
        <end position="340"/>
    </location>
</feature>
<dbReference type="PRINTS" id="PR00171">
    <property type="entry name" value="SUGRTRNSPORT"/>
</dbReference>
<feature type="transmembrane region" description="Helical" evidence="9">
    <location>
        <begin position="58"/>
        <end position="81"/>
    </location>
</feature>
<dbReference type="GO" id="GO:0022857">
    <property type="term" value="F:transmembrane transporter activity"/>
    <property type="evidence" value="ECO:0007669"/>
    <property type="project" value="InterPro"/>
</dbReference>
<proteinExistence type="inferred from homology"/>
<comment type="similarity">
    <text evidence="7">Belongs to the major facilitator superfamily. Sugar transporter (TC 2.A.1.1) family. Trehalose transporter subfamily.</text>
</comment>
<dbReference type="PROSITE" id="PS00217">
    <property type="entry name" value="SUGAR_TRANSPORT_2"/>
    <property type="match status" value="1"/>
</dbReference>
<feature type="domain" description="Major facilitator superfamily (MFS) profile" evidence="10">
    <location>
        <begin position="22"/>
        <end position="444"/>
    </location>
</feature>
<dbReference type="Pfam" id="PF00083">
    <property type="entry name" value="Sugar_tr"/>
    <property type="match status" value="1"/>
</dbReference>
<dbReference type="PROSITE" id="PS50850">
    <property type="entry name" value="MFS"/>
    <property type="match status" value="1"/>
</dbReference>
<feature type="transmembrane region" description="Helical" evidence="9">
    <location>
        <begin position="352"/>
        <end position="377"/>
    </location>
</feature>